<reference evidence="1 2" key="1">
    <citation type="journal article" date="2014" name="Syst. Appl. Microbiol.">
        <title>Complete genomes of freshwater sulfur oxidizers Sulfuricella denitrificans skB26 and Sulfuritalea hydrogenivorans sk43H: genetic insights into the sulfur oxidation pathway of betaproteobacteria.</title>
        <authorList>
            <person name="Watanabe T."/>
            <person name="Kojima H."/>
            <person name="Fukui M."/>
        </authorList>
    </citation>
    <scope>NUCLEOTIDE SEQUENCE [LARGE SCALE GENOMIC DNA]</scope>
    <source>
        <strain evidence="1">DSM22779</strain>
    </source>
</reference>
<dbReference type="STRING" id="1223802.SUTH_00406"/>
<dbReference type="PROSITE" id="PS51257">
    <property type="entry name" value="PROKAR_LIPOPROTEIN"/>
    <property type="match status" value="1"/>
</dbReference>
<sequence>MRTPGKFLYVLASAVLLGGCTGAPKGDPVRGMEVHKVCLDCHGTELYTSPKRKIQSLAALRKDVVRWGDYYAPALSEQDVDDITAYLNRDFYKF</sequence>
<dbReference type="EMBL" id="AP012547">
    <property type="protein sequence ID" value="BAO28220.1"/>
    <property type="molecule type" value="Genomic_DNA"/>
</dbReference>
<dbReference type="GO" id="GO:0009055">
    <property type="term" value="F:electron transfer activity"/>
    <property type="evidence" value="ECO:0007669"/>
    <property type="project" value="InterPro"/>
</dbReference>
<dbReference type="KEGG" id="shd:SUTH_00406"/>
<evidence type="ECO:0008006" key="3">
    <source>
        <dbReference type="Google" id="ProtNLM"/>
    </source>
</evidence>
<organism evidence="1 2">
    <name type="scientific">Sulfuritalea hydrogenivorans sk43H</name>
    <dbReference type="NCBI Taxonomy" id="1223802"/>
    <lineage>
        <taxon>Bacteria</taxon>
        <taxon>Pseudomonadati</taxon>
        <taxon>Pseudomonadota</taxon>
        <taxon>Betaproteobacteria</taxon>
        <taxon>Nitrosomonadales</taxon>
        <taxon>Sterolibacteriaceae</taxon>
        <taxon>Sulfuritalea</taxon>
    </lineage>
</organism>
<dbReference type="Proteomes" id="UP000031637">
    <property type="component" value="Chromosome"/>
</dbReference>
<dbReference type="OrthoDB" id="9796294at2"/>
<dbReference type="HOGENOM" id="CLU_159396_3_0_4"/>
<protein>
    <recommendedName>
        <fullName evidence="3">Cytochrome c domain-containing protein</fullName>
    </recommendedName>
</protein>
<proteinExistence type="predicted"/>
<keyword evidence="2" id="KW-1185">Reference proteome</keyword>
<name>W0SBT5_9PROT</name>
<evidence type="ECO:0000313" key="1">
    <source>
        <dbReference type="EMBL" id="BAO28220.1"/>
    </source>
</evidence>
<evidence type="ECO:0000313" key="2">
    <source>
        <dbReference type="Proteomes" id="UP000031637"/>
    </source>
</evidence>
<dbReference type="InterPro" id="IPR036909">
    <property type="entry name" value="Cyt_c-like_dom_sf"/>
</dbReference>
<dbReference type="SUPFAM" id="SSF46626">
    <property type="entry name" value="Cytochrome c"/>
    <property type="match status" value="1"/>
</dbReference>
<gene>
    <name evidence="1" type="ORF">SUTH_00406</name>
</gene>
<dbReference type="RefSeq" id="WP_041096689.1">
    <property type="nucleotide sequence ID" value="NZ_AP012547.1"/>
</dbReference>
<dbReference type="GO" id="GO:0020037">
    <property type="term" value="F:heme binding"/>
    <property type="evidence" value="ECO:0007669"/>
    <property type="project" value="InterPro"/>
</dbReference>
<accession>W0SBT5</accession>
<dbReference type="AlphaFoldDB" id="W0SBT5"/>